<feature type="transmembrane region" description="Helical" evidence="9">
    <location>
        <begin position="83"/>
        <end position="107"/>
    </location>
</feature>
<dbReference type="EMBL" id="JBBKTX010000006">
    <property type="protein sequence ID" value="MFK4752017.1"/>
    <property type="molecule type" value="Genomic_DNA"/>
</dbReference>
<dbReference type="Proteomes" id="UP001620597">
    <property type="component" value="Unassembled WGS sequence"/>
</dbReference>
<evidence type="ECO:0000256" key="4">
    <source>
        <dbReference type="ARBA" id="ARBA00022519"/>
    </source>
</evidence>
<comment type="similarity">
    <text evidence="8 9">Belongs to the TRAP transporter small permease family.</text>
</comment>
<accession>A0ABW8NGJ2</accession>
<keyword evidence="2 9" id="KW-0813">Transport</keyword>
<keyword evidence="4 9" id="KW-0997">Cell inner membrane</keyword>
<evidence type="ECO:0000313" key="12">
    <source>
        <dbReference type="Proteomes" id="UP001620597"/>
    </source>
</evidence>
<comment type="subunit">
    <text evidence="9">The complex comprises the extracytoplasmic solute receptor protein and the two transmembrane proteins.</text>
</comment>
<evidence type="ECO:0000313" key="11">
    <source>
        <dbReference type="EMBL" id="MFK4752017.1"/>
    </source>
</evidence>
<evidence type="ECO:0000256" key="2">
    <source>
        <dbReference type="ARBA" id="ARBA00022448"/>
    </source>
</evidence>
<gene>
    <name evidence="11" type="ORF">WG929_06320</name>
</gene>
<feature type="transmembrane region" description="Helical" evidence="9">
    <location>
        <begin position="12"/>
        <end position="32"/>
    </location>
</feature>
<dbReference type="RefSeq" id="WP_416205359.1">
    <property type="nucleotide sequence ID" value="NZ_JBBKTX010000006.1"/>
</dbReference>
<feature type="transmembrane region" description="Helical" evidence="9">
    <location>
        <begin position="127"/>
        <end position="150"/>
    </location>
</feature>
<dbReference type="PANTHER" id="PTHR35011">
    <property type="entry name" value="2,3-DIKETO-L-GULONATE TRAP TRANSPORTER SMALL PERMEASE PROTEIN YIAM"/>
    <property type="match status" value="1"/>
</dbReference>
<keyword evidence="7 9" id="KW-0472">Membrane</keyword>
<evidence type="ECO:0000256" key="9">
    <source>
        <dbReference type="RuleBase" id="RU369079"/>
    </source>
</evidence>
<keyword evidence="12" id="KW-1185">Reference proteome</keyword>
<evidence type="ECO:0000256" key="6">
    <source>
        <dbReference type="ARBA" id="ARBA00022989"/>
    </source>
</evidence>
<comment type="function">
    <text evidence="9">Part of the tripartite ATP-independent periplasmic (TRAP) transport system.</text>
</comment>
<keyword evidence="5 9" id="KW-0812">Transmembrane</keyword>
<evidence type="ECO:0000256" key="7">
    <source>
        <dbReference type="ARBA" id="ARBA00023136"/>
    </source>
</evidence>
<evidence type="ECO:0000256" key="5">
    <source>
        <dbReference type="ARBA" id="ARBA00022692"/>
    </source>
</evidence>
<comment type="subcellular location">
    <subcellularLocation>
        <location evidence="1 9">Cell inner membrane</location>
        <topology evidence="1 9">Multi-pass membrane protein</topology>
    </subcellularLocation>
</comment>
<feature type="domain" description="Tripartite ATP-independent periplasmic transporters DctQ component" evidence="10">
    <location>
        <begin position="20"/>
        <end position="151"/>
    </location>
</feature>
<organism evidence="11 12">
    <name type="scientific">Oceanobacter antarcticus</name>
    <dbReference type="NCBI Taxonomy" id="3133425"/>
    <lineage>
        <taxon>Bacteria</taxon>
        <taxon>Pseudomonadati</taxon>
        <taxon>Pseudomonadota</taxon>
        <taxon>Gammaproteobacteria</taxon>
        <taxon>Oceanospirillales</taxon>
        <taxon>Oceanospirillaceae</taxon>
        <taxon>Oceanobacter</taxon>
    </lineage>
</organism>
<evidence type="ECO:0000259" key="10">
    <source>
        <dbReference type="Pfam" id="PF04290"/>
    </source>
</evidence>
<comment type="caution">
    <text evidence="11">The sequence shown here is derived from an EMBL/GenBank/DDBJ whole genome shotgun (WGS) entry which is preliminary data.</text>
</comment>
<dbReference type="Pfam" id="PF04290">
    <property type="entry name" value="DctQ"/>
    <property type="match status" value="1"/>
</dbReference>
<evidence type="ECO:0000256" key="3">
    <source>
        <dbReference type="ARBA" id="ARBA00022475"/>
    </source>
</evidence>
<proteinExistence type="inferred from homology"/>
<evidence type="ECO:0000256" key="8">
    <source>
        <dbReference type="ARBA" id="ARBA00038436"/>
    </source>
</evidence>
<dbReference type="PANTHER" id="PTHR35011:SF2">
    <property type="entry name" value="2,3-DIKETO-L-GULONATE TRAP TRANSPORTER SMALL PERMEASE PROTEIN YIAM"/>
    <property type="match status" value="1"/>
</dbReference>
<protein>
    <recommendedName>
        <fullName evidence="9">TRAP transporter small permease protein</fullName>
    </recommendedName>
</protein>
<keyword evidence="6 9" id="KW-1133">Transmembrane helix</keyword>
<evidence type="ECO:0000256" key="1">
    <source>
        <dbReference type="ARBA" id="ARBA00004429"/>
    </source>
</evidence>
<dbReference type="InterPro" id="IPR007387">
    <property type="entry name" value="TRAP_DctQ"/>
</dbReference>
<keyword evidence="3" id="KW-1003">Cell membrane</keyword>
<dbReference type="InterPro" id="IPR055348">
    <property type="entry name" value="DctQ"/>
</dbReference>
<reference evidence="11 12" key="1">
    <citation type="submission" date="2024-03" db="EMBL/GenBank/DDBJ databases">
        <title>High-quality draft genome sequence of Oceanobacter sp. wDCs-4.</title>
        <authorList>
            <person name="Dong C."/>
        </authorList>
    </citation>
    <scope>NUCLEOTIDE SEQUENCE [LARGE SCALE GENOMIC DNA]</scope>
    <source>
        <strain evidence="12">wDCs-4</strain>
    </source>
</reference>
<name>A0ABW8NGJ2_9GAMM</name>
<sequence>MMKFINRLEDILIGLLLVSITLLVFAEVVMRFGFNTGIHWAQEATLLMSAWMVLLGAAWAVRERSHICVDALLEQLSANTRKWVVLFAIAVALLYCGLFIKSSWVYVAKLHLIGIELEDIPVPKWTVVSGLLVGFGSLTLRLIELAVAVWKGEANGFHEHRESLLHDDGCDEAGEKV</sequence>
<feature type="transmembrane region" description="Helical" evidence="9">
    <location>
        <begin position="44"/>
        <end position="62"/>
    </location>
</feature>